<keyword evidence="7 10" id="KW-0802">TPR repeat</keyword>
<dbReference type="PANTHER" id="PTHR46803">
    <property type="entry name" value="E3 UBIQUITIN-PROTEIN LIGASE CHIP"/>
    <property type="match status" value="1"/>
</dbReference>
<dbReference type="SMART" id="SM00504">
    <property type="entry name" value="Ubox"/>
    <property type="match status" value="1"/>
</dbReference>
<dbReference type="SMART" id="SM00028">
    <property type="entry name" value="TPR"/>
    <property type="match status" value="3"/>
</dbReference>
<feature type="non-terminal residue" evidence="12">
    <location>
        <position position="1"/>
    </location>
</feature>
<evidence type="ECO:0000313" key="13">
    <source>
        <dbReference type="Proteomes" id="UP000824469"/>
    </source>
</evidence>
<dbReference type="OMA" id="PSIPAYY"/>
<reference evidence="12 13" key="1">
    <citation type="journal article" date="2021" name="Nat. Plants">
        <title>The Taxus genome provides insights into paclitaxel biosynthesis.</title>
        <authorList>
            <person name="Xiong X."/>
            <person name="Gou J."/>
            <person name="Liao Q."/>
            <person name="Li Y."/>
            <person name="Zhou Q."/>
            <person name="Bi G."/>
            <person name="Li C."/>
            <person name="Du R."/>
            <person name="Wang X."/>
            <person name="Sun T."/>
            <person name="Guo L."/>
            <person name="Liang H."/>
            <person name="Lu P."/>
            <person name="Wu Y."/>
            <person name="Zhang Z."/>
            <person name="Ro D.K."/>
            <person name="Shang Y."/>
            <person name="Huang S."/>
            <person name="Yan J."/>
        </authorList>
    </citation>
    <scope>NUCLEOTIDE SEQUENCE [LARGE SCALE GENOMIC DNA]</scope>
    <source>
        <strain evidence="12">Ta-2019</strain>
    </source>
</reference>
<dbReference type="Pfam" id="PF04564">
    <property type="entry name" value="U-box"/>
    <property type="match status" value="1"/>
</dbReference>
<dbReference type="Gene3D" id="3.30.40.10">
    <property type="entry name" value="Zinc/RING finger domain, C3HC4 (zinc finger)"/>
    <property type="match status" value="1"/>
</dbReference>
<dbReference type="EC" id="2.3.2.27" evidence="3"/>
<dbReference type="InterPro" id="IPR019734">
    <property type="entry name" value="TPR_rpt"/>
</dbReference>
<evidence type="ECO:0000256" key="10">
    <source>
        <dbReference type="PROSITE-ProRule" id="PRU00339"/>
    </source>
</evidence>
<comment type="catalytic activity">
    <reaction evidence="1">
        <text>S-ubiquitinyl-[E2 ubiquitin-conjugating enzyme]-L-cysteine + [acceptor protein]-L-lysine = [E2 ubiquitin-conjugating enzyme]-L-cysteine + N(6)-ubiquitinyl-[acceptor protein]-L-lysine.</text>
        <dbReference type="EC" id="2.3.2.27"/>
    </reaction>
</comment>
<evidence type="ECO:0000256" key="3">
    <source>
        <dbReference type="ARBA" id="ARBA00012483"/>
    </source>
</evidence>
<feature type="repeat" description="TPR" evidence="10">
    <location>
        <begin position="5"/>
        <end position="38"/>
    </location>
</feature>
<evidence type="ECO:0000256" key="9">
    <source>
        <dbReference type="ARBA" id="ARBA00044543"/>
    </source>
</evidence>
<sequence>MAGVAEKLKEQGNKSYNRGRYRAAIESYTEAITLYPNRIVYWTNRALCHKKLKDWKRVEDDCRKALELDKVSVKALYLLGLAMLESKQFVEAIRLLDKAMELSKVEKKDEYFVYSRNALAKAKYEQWEDAVALRKQKQQELRAICERAIKAEHDEAVKRLEPNFGNSNDNVIVIDDDETHDDEVHGFSVRRAEAQEQQKRSRRFKRAEYLSEMYMERCHALSKVFDKAAQCDTPSEISDHLTCRITMDILNDPVITPSGITYEKSALLEHLQKVGEFDPVTRAPLSEDEIVPNFAIKAAVRAYLKDN</sequence>
<organism evidence="12 13">
    <name type="scientific">Taxus chinensis</name>
    <name type="common">Chinese yew</name>
    <name type="synonym">Taxus wallichiana var. chinensis</name>
    <dbReference type="NCBI Taxonomy" id="29808"/>
    <lineage>
        <taxon>Eukaryota</taxon>
        <taxon>Viridiplantae</taxon>
        <taxon>Streptophyta</taxon>
        <taxon>Embryophyta</taxon>
        <taxon>Tracheophyta</taxon>
        <taxon>Spermatophyta</taxon>
        <taxon>Pinopsida</taxon>
        <taxon>Pinidae</taxon>
        <taxon>Conifers II</taxon>
        <taxon>Cupressales</taxon>
        <taxon>Taxaceae</taxon>
        <taxon>Taxus</taxon>
    </lineage>
</organism>
<dbReference type="PROSITE" id="PS51698">
    <property type="entry name" value="U_BOX"/>
    <property type="match status" value="1"/>
</dbReference>
<evidence type="ECO:0000313" key="12">
    <source>
        <dbReference type="EMBL" id="KAH9323037.1"/>
    </source>
</evidence>
<dbReference type="EMBL" id="JAHRHJ020000003">
    <property type="protein sequence ID" value="KAH9323037.1"/>
    <property type="molecule type" value="Genomic_DNA"/>
</dbReference>
<dbReference type="PROSITE" id="PS50005">
    <property type="entry name" value="TPR"/>
    <property type="match status" value="2"/>
</dbReference>
<dbReference type="AlphaFoldDB" id="A0AA38GGJ5"/>
<dbReference type="InterPro" id="IPR003613">
    <property type="entry name" value="Ubox_domain"/>
</dbReference>
<evidence type="ECO:0000256" key="2">
    <source>
        <dbReference type="ARBA" id="ARBA00004906"/>
    </source>
</evidence>
<evidence type="ECO:0000256" key="7">
    <source>
        <dbReference type="ARBA" id="ARBA00022803"/>
    </source>
</evidence>
<keyword evidence="4" id="KW-0808">Transferase</keyword>
<dbReference type="SUPFAM" id="SSF48452">
    <property type="entry name" value="TPR-like"/>
    <property type="match status" value="1"/>
</dbReference>
<dbReference type="InterPro" id="IPR013083">
    <property type="entry name" value="Znf_RING/FYVE/PHD"/>
</dbReference>
<feature type="repeat" description="TPR" evidence="10">
    <location>
        <begin position="73"/>
        <end position="106"/>
    </location>
</feature>
<dbReference type="GO" id="GO:0051087">
    <property type="term" value="F:protein-folding chaperone binding"/>
    <property type="evidence" value="ECO:0007669"/>
    <property type="project" value="TreeGrafter"/>
</dbReference>
<evidence type="ECO:0000256" key="6">
    <source>
        <dbReference type="ARBA" id="ARBA00022786"/>
    </source>
</evidence>
<gene>
    <name evidence="12" type="ORF">KI387_017676</name>
</gene>
<keyword evidence="6" id="KW-0833">Ubl conjugation pathway</keyword>
<dbReference type="GO" id="GO:0045862">
    <property type="term" value="P:positive regulation of proteolysis"/>
    <property type="evidence" value="ECO:0007669"/>
    <property type="project" value="TreeGrafter"/>
</dbReference>
<evidence type="ECO:0000256" key="1">
    <source>
        <dbReference type="ARBA" id="ARBA00000900"/>
    </source>
</evidence>
<dbReference type="GO" id="GO:0061630">
    <property type="term" value="F:ubiquitin protein ligase activity"/>
    <property type="evidence" value="ECO:0007669"/>
    <property type="project" value="UniProtKB-EC"/>
</dbReference>
<evidence type="ECO:0000256" key="4">
    <source>
        <dbReference type="ARBA" id="ARBA00022679"/>
    </source>
</evidence>
<evidence type="ECO:0000256" key="8">
    <source>
        <dbReference type="ARBA" id="ARBA00044534"/>
    </source>
</evidence>
<comment type="pathway">
    <text evidence="2">Protein modification; protein ubiquitination.</text>
</comment>
<dbReference type="GO" id="GO:0071218">
    <property type="term" value="P:cellular response to misfolded protein"/>
    <property type="evidence" value="ECO:0007669"/>
    <property type="project" value="TreeGrafter"/>
</dbReference>
<dbReference type="Pfam" id="PF13181">
    <property type="entry name" value="TPR_8"/>
    <property type="match status" value="1"/>
</dbReference>
<dbReference type="GO" id="GO:0043161">
    <property type="term" value="P:proteasome-mediated ubiquitin-dependent protein catabolic process"/>
    <property type="evidence" value="ECO:0007669"/>
    <property type="project" value="TreeGrafter"/>
</dbReference>
<dbReference type="GO" id="GO:0005737">
    <property type="term" value="C:cytoplasm"/>
    <property type="evidence" value="ECO:0007669"/>
    <property type="project" value="TreeGrafter"/>
</dbReference>
<keyword evidence="13" id="KW-1185">Reference proteome</keyword>
<dbReference type="Gene3D" id="1.25.40.10">
    <property type="entry name" value="Tetratricopeptide repeat domain"/>
    <property type="match status" value="1"/>
</dbReference>
<dbReference type="GO" id="GO:0006515">
    <property type="term" value="P:protein quality control for misfolded or incompletely synthesized proteins"/>
    <property type="evidence" value="ECO:0007669"/>
    <property type="project" value="TreeGrafter"/>
</dbReference>
<keyword evidence="5" id="KW-0677">Repeat</keyword>
<feature type="domain" description="U-box" evidence="11">
    <location>
        <begin position="236"/>
        <end position="307"/>
    </location>
</feature>
<dbReference type="InterPro" id="IPR045202">
    <property type="entry name" value="CHIP_RING-Ubox"/>
</dbReference>
<protein>
    <recommendedName>
        <fullName evidence="8">E3 ubiquitin-protein ligase CHIP</fullName>
        <ecNumber evidence="3">2.3.2.27</ecNumber>
    </recommendedName>
    <alternativeName>
        <fullName evidence="9">RING-type E3 ubiquitin transferase CHIP</fullName>
    </alternativeName>
</protein>
<evidence type="ECO:0000259" key="11">
    <source>
        <dbReference type="PROSITE" id="PS51698"/>
    </source>
</evidence>
<dbReference type="InterPro" id="IPR011990">
    <property type="entry name" value="TPR-like_helical_dom_sf"/>
</dbReference>
<accession>A0AA38GGJ5</accession>
<dbReference type="CDD" id="cd16654">
    <property type="entry name" value="RING-Ubox_CHIP"/>
    <property type="match status" value="1"/>
</dbReference>
<dbReference type="SUPFAM" id="SSF57850">
    <property type="entry name" value="RING/U-box"/>
    <property type="match status" value="1"/>
</dbReference>
<dbReference type="GO" id="GO:0000209">
    <property type="term" value="P:protein polyubiquitination"/>
    <property type="evidence" value="ECO:0007669"/>
    <property type="project" value="TreeGrafter"/>
</dbReference>
<dbReference type="Proteomes" id="UP000824469">
    <property type="component" value="Unassembled WGS sequence"/>
</dbReference>
<name>A0AA38GGJ5_TAXCH</name>
<proteinExistence type="predicted"/>
<evidence type="ECO:0000256" key="5">
    <source>
        <dbReference type="ARBA" id="ARBA00022737"/>
    </source>
</evidence>
<comment type="caution">
    <text evidence="12">The sequence shown here is derived from an EMBL/GenBank/DDBJ whole genome shotgun (WGS) entry which is preliminary data.</text>
</comment>
<dbReference type="PANTHER" id="PTHR46803:SF2">
    <property type="entry name" value="E3 UBIQUITIN-PROTEIN LIGASE CHIP"/>
    <property type="match status" value="1"/>
</dbReference>